<proteinExistence type="predicted"/>
<dbReference type="Proteomes" id="UP000251942">
    <property type="component" value="Unassembled WGS sequence"/>
</dbReference>
<accession>A0A0W0U1R2</accession>
<gene>
    <name evidence="1" type="ORF">Lfee_1153</name>
    <name evidence="2" type="ORF">NCTC12022_00141</name>
</gene>
<evidence type="ECO:0000313" key="4">
    <source>
        <dbReference type="Proteomes" id="UP000251942"/>
    </source>
</evidence>
<dbReference type="EMBL" id="LNYB01000031">
    <property type="protein sequence ID" value="KTD01549.1"/>
    <property type="molecule type" value="Genomic_DNA"/>
</dbReference>
<sequence length="84" mass="10059">MADEMTMKFFCKKCGIRVTPKIEIVKQLSSSPIQIYFCSQCNERLLQLGGRPNLWVGIWEFALFDLLRVIYFEMKRFLCRWKSK</sequence>
<name>A0A0W0U1R2_9GAMM</name>
<dbReference type="STRING" id="453.Lfee_1153"/>
<dbReference type="Proteomes" id="UP000054698">
    <property type="component" value="Unassembled WGS sequence"/>
</dbReference>
<reference evidence="1 3" key="1">
    <citation type="submission" date="2015-11" db="EMBL/GenBank/DDBJ databases">
        <title>Genomic analysis of 38 Legionella species identifies large and diverse effector repertoires.</title>
        <authorList>
            <person name="Burstein D."/>
            <person name="Amaro F."/>
            <person name="Zusman T."/>
            <person name="Lifshitz Z."/>
            <person name="Cohen O."/>
            <person name="Gilbert J.A."/>
            <person name="Pupko T."/>
            <person name="Shuman H.A."/>
            <person name="Segal G."/>
        </authorList>
    </citation>
    <scope>NUCLEOTIDE SEQUENCE [LARGE SCALE GENOMIC DNA]</scope>
    <source>
        <strain evidence="1 3">WO-44C</strain>
    </source>
</reference>
<protein>
    <submittedName>
        <fullName evidence="1">Uncharacterized protein</fullName>
    </submittedName>
</protein>
<evidence type="ECO:0000313" key="1">
    <source>
        <dbReference type="EMBL" id="KTD01549.1"/>
    </source>
</evidence>
<dbReference type="PATRIC" id="fig|453.4.peg.1241"/>
<evidence type="ECO:0000313" key="3">
    <source>
        <dbReference type="Proteomes" id="UP000054698"/>
    </source>
</evidence>
<keyword evidence="3" id="KW-1185">Reference proteome</keyword>
<organism evidence="1 3">
    <name type="scientific">Legionella feeleii</name>
    <dbReference type="NCBI Taxonomy" id="453"/>
    <lineage>
        <taxon>Bacteria</taxon>
        <taxon>Pseudomonadati</taxon>
        <taxon>Pseudomonadota</taxon>
        <taxon>Gammaproteobacteria</taxon>
        <taxon>Legionellales</taxon>
        <taxon>Legionellaceae</taxon>
        <taxon>Legionella</taxon>
    </lineage>
</organism>
<reference evidence="2 4" key="2">
    <citation type="submission" date="2018-06" db="EMBL/GenBank/DDBJ databases">
        <authorList>
            <consortium name="Pathogen Informatics"/>
            <person name="Doyle S."/>
        </authorList>
    </citation>
    <scope>NUCLEOTIDE SEQUENCE [LARGE SCALE GENOMIC DNA]</scope>
    <source>
        <strain evidence="2 4">NCTC12022</strain>
    </source>
</reference>
<dbReference type="AlphaFoldDB" id="A0A0W0U1R2"/>
<evidence type="ECO:0000313" key="2">
    <source>
        <dbReference type="EMBL" id="SPX59320.1"/>
    </source>
</evidence>
<dbReference type="EMBL" id="UASS01000001">
    <property type="protein sequence ID" value="SPX59320.1"/>
    <property type="molecule type" value="Genomic_DNA"/>
</dbReference>